<dbReference type="SMART" id="SM00355">
    <property type="entry name" value="ZnF_C2H2"/>
    <property type="match status" value="3"/>
</dbReference>
<feature type="repeat" description="ANK" evidence="3">
    <location>
        <begin position="865"/>
        <end position="897"/>
    </location>
</feature>
<feature type="region of interest" description="Disordered" evidence="4">
    <location>
        <begin position="548"/>
        <end position="606"/>
    </location>
</feature>
<feature type="compositionally biased region" description="Low complexity" evidence="4">
    <location>
        <begin position="65"/>
        <end position="75"/>
    </location>
</feature>
<accession>A0A2B7X0X5</accession>
<dbReference type="Pfam" id="PF12796">
    <property type="entry name" value="Ank_2"/>
    <property type="match status" value="2"/>
</dbReference>
<keyword evidence="7" id="KW-1185">Reference proteome</keyword>
<comment type="caution">
    <text evidence="6">The sequence shown here is derived from an EMBL/GenBank/DDBJ whole genome shotgun (WGS) entry which is preliminary data.</text>
</comment>
<organism evidence="6 7">
    <name type="scientific">Polytolypa hystricis (strain UAMH7299)</name>
    <dbReference type="NCBI Taxonomy" id="1447883"/>
    <lineage>
        <taxon>Eukaryota</taxon>
        <taxon>Fungi</taxon>
        <taxon>Dikarya</taxon>
        <taxon>Ascomycota</taxon>
        <taxon>Pezizomycotina</taxon>
        <taxon>Eurotiomycetes</taxon>
        <taxon>Eurotiomycetidae</taxon>
        <taxon>Onygenales</taxon>
        <taxon>Onygenales incertae sedis</taxon>
        <taxon>Polytolypa</taxon>
    </lineage>
</organism>
<evidence type="ECO:0000256" key="3">
    <source>
        <dbReference type="PROSITE-ProRule" id="PRU00023"/>
    </source>
</evidence>
<feature type="compositionally biased region" description="Polar residues" evidence="4">
    <location>
        <begin position="575"/>
        <end position="585"/>
    </location>
</feature>
<dbReference type="InterPro" id="IPR036770">
    <property type="entry name" value="Ankyrin_rpt-contain_sf"/>
</dbReference>
<keyword evidence="2 3" id="KW-0040">ANK repeat</keyword>
<feature type="repeat" description="ANK" evidence="3">
    <location>
        <begin position="898"/>
        <end position="930"/>
    </location>
</feature>
<dbReference type="Proteomes" id="UP000224634">
    <property type="component" value="Unassembled WGS sequence"/>
</dbReference>
<proteinExistence type="predicted"/>
<dbReference type="SUPFAM" id="SSF48403">
    <property type="entry name" value="Ankyrin repeat"/>
    <property type="match status" value="1"/>
</dbReference>
<protein>
    <recommendedName>
        <fullName evidence="5">C2H2-type domain-containing protein</fullName>
    </recommendedName>
</protein>
<dbReference type="STRING" id="1447883.A0A2B7X0X5"/>
<evidence type="ECO:0000313" key="6">
    <source>
        <dbReference type="EMBL" id="PGH02433.1"/>
    </source>
</evidence>
<feature type="region of interest" description="Disordered" evidence="4">
    <location>
        <begin position="63"/>
        <end position="89"/>
    </location>
</feature>
<dbReference type="PROSITE" id="PS50297">
    <property type="entry name" value="ANK_REP_REGION"/>
    <property type="match status" value="4"/>
</dbReference>
<feature type="repeat" description="ANK" evidence="3">
    <location>
        <begin position="832"/>
        <end position="864"/>
    </location>
</feature>
<dbReference type="Pfam" id="PF26082">
    <property type="entry name" value="zf-C2H2_AcuF"/>
    <property type="match status" value="1"/>
</dbReference>
<reference evidence="6 7" key="1">
    <citation type="submission" date="2017-10" db="EMBL/GenBank/DDBJ databases">
        <title>Comparative genomics in systemic dimorphic fungi from Ajellomycetaceae.</title>
        <authorList>
            <person name="Munoz J.F."/>
            <person name="Mcewen J.G."/>
            <person name="Clay O.K."/>
            <person name="Cuomo C.A."/>
        </authorList>
    </citation>
    <scope>NUCLEOTIDE SEQUENCE [LARGE SCALE GENOMIC DNA]</scope>
    <source>
        <strain evidence="6 7">UAMH7299</strain>
    </source>
</reference>
<dbReference type="Gene3D" id="1.25.40.20">
    <property type="entry name" value="Ankyrin repeat-containing domain"/>
    <property type="match status" value="1"/>
</dbReference>
<gene>
    <name evidence="6" type="ORF">AJ80_08852</name>
</gene>
<dbReference type="PROSITE" id="PS50088">
    <property type="entry name" value="ANK_REPEAT"/>
    <property type="match status" value="4"/>
</dbReference>
<evidence type="ECO:0000256" key="4">
    <source>
        <dbReference type="SAM" id="MobiDB-lite"/>
    </source>
</evidence>
<sequence length="935" mass="103920">MYLPARARGSLDDTLRNDAELKSVVGNILGRLNALLNQGKWQYPVMVKTRPIAERSYSNLEGCDQDSISSVSADSDSFDEDDSERAPRRIPKISMIMQQIFDQIRSLYSLSAVLRRPSLDGKYIRSAGKDRITSSQSLTKVRFFCTFDLNHVAEKVCQWRSQTKTTVGIEHDKEEAASEEIQHQRGMIDHCDEDITWLYARLARANTKRREQLQYWTKHPCDLATSNSDTATSVSAQKRVNIEVKEPGLDDLRSQVSTIKPPTQHTAVQDAPRSVISKQSFSTVAKSAIYDTKTQSGRPITVYSPSIMAKGRSNHVPDPPKPSDGATSIACPYCGTALDLRETENRQAWKRHVFRDLRPYVCTFQECQSAQKLYVTRHDWKYHEFQIHRRQFVCAECEEKCSTSDELAGHLRSRHQESISDAQLPFVLDLCNRQIDDEEYDSCPFCGEDYSLVALHDHIANHMEDIALFVLPIATEDSDDQVSKVSNQVAKVESNAATDSDLSSLTTLKFPETMSGPRQPQSSADFAQLRTLVELESSAKITMWKEKEGKEQVYSPPENESITGISNIGGGTRGDQAQPQNSEAGSQVLPGEFADGGSENENESQNNMIEEDFKTRISSTIRKKDVLMVTTLLNECTRSGRGSRHFLDEEEAAAKFLLGYDLEDKVRDLFGKNALWLASSQGFEYVVRLILREAAETLYPNKQYSIALEMALGLGHERAANLFLDIDAGVNNSVGSNFRIASKHGYEAIVKLLLERSADVDTFDLISSEYLIAASQNGHEGIVRLLLEEGDDINRYVYNGNTALILASENDYEGVVRLLLERDADINRYRYNGNAALMLASENGHEGVIRLLLEEGADINEHGYNGNTALILASENGHEGVVRLLLERGADIDGCGHNGNTALTVAVAAGHKKTIQLLLENGADPDPGKSGGSAL</sequence>
<evidence type="ECO:0000313" key="7">
    <source>
        <dbReference type="Proteomes" id="UP000224634"/>
    </source>
</evidence>
<dbReference type="InterPro" id="IPR013087">
    <property type="entry name" value="Znf_C2H2_type"/>
</dbReference>
<dbReference type="PANTHER" id="PTHR24126">
    <property type="entry name" value="ANKYRIN REPEAT, PH AND SEC7 DOMAIN CONTAINING PROTEIN SECG-RELATED"/>
    <property type="match status" value="1"/>
</dbReference>
<dbReference type="AlphaFoldDB" id="A0A2B7X0X5"/>
<name>A0A2B7X0X5_POLH7</name>
<evidence type="ECO:0000256" key="2">
    <source>
        <dbReference type="ARBA" id="ARBA00023043"/>
    </source>
</evidence>
<evidence type="ECO:0000256" key="1">
    <source>
        <dbReference type="ARBA" id="ARBA00022737"/>
    </source>
</evidence>
<dbReference type="SMART" id="SM00248">
    <property type="entry name" value="ANK"/>
    <property type="match status" value="8"/>
</dbReference>
<dbReference type="InterPro" id="IPR002110">
    <property type="entry name" value="Ankyrin_rpt"/>
</dbReference>
<dbReference type="InterPro" id="IPR058925">
    <property type="entry name" value="zf-C2H2_AcuF"/>
</dbReference>
<feature type="domain" description="C2H2-type" evidence="5">
    <location>
        <begin position="394"/>
        <end position="415"/>
    </location>
</feature>
<dbReference type="PROSITE" id="PS00028">
    <property type="entry name" value="ZINC_FINGER_C2H2_1"/>
    <property type="match status" value="1"/>
</dbReference>
<evidence type="ECO:0000259" key="5">
    <source>
        <dbReference type="PROSITE" id="PS00028"/>
    </source>
</evidence>
<dbReference type="PANTHER" id="PTHR24126:SF14">
    <property type="entry name" value="ANK_REP_REGION DOMAIN-CONTAINING PROTEIN"/>
    <property type="match status" value="1"/>
</dbReference>
<keyword evidence="1" id="KW-0677">Repeat</keyword>
<dbReference type="OrthoDB" id="2546325at2759"/>
<feature type="repeat" description="ANK" evidence="3">
    <location>
        <begin position="799"/>
        <end position="831"/>
    </location>
</feature>
<dbReference type="EMBL" id="PDNA01000223">
    <property type="protein sequence ID" value="PGH02433.1"/>
    <property type="molecule type" value="Genomic_DNA"/>
</dbReference>